<accession>A0A1H8IJL3</accession>
<reference evidence="1 2" key="1">
    <citation type="submission" date="2016-10" db="EMBL/GenBank/DDBJ databases">
        <authorList>
            <person name="de Groot N.N."/>
        </authorList>
    </citation>
    <scope>NUCLEOTIDE SEQUENCE [LARGE SCALE GENOMIC DNA]</scope>
    <source>
        <strain evidence="1 2">Nm22</strain>
    </source>
</reference>
<proteinExistence type="predicted"/>
<protein>
    <submittedName>
        <fullName evidence="1">Uncharacterized protein</fullName>
    </submittedName>
</protein>
<name>A0A1H8IJL3_9PROT</name>
<dbReference type="Proteomes" id="UP000199459">
    <property type="component" value="Unassembled WGS sequence"/>
</dbReference>
<organism evidence="1 2">
    <name type="scientific">Nitrosomonas marina</name>
    <dbReference type="NCBI Taxonomy" id="917"/>
    <lineage>
        <taxon>Bacteria</taxon>
        <taxon>Pseudomonadati</taxon>
        <taxon>Pseudomonadota</taxon>
        <taxon>Betaproteobacteria</taxon>
        <taxon>Nitrosomonadales</taxon>
        <taxon>Nitrosomonadaceae</taxon>
        <taxon>Nitrosomonas</taxon>
    </lineage>
</organism>
<dbReference type="EMBL" id="FOCP01000033">
    <property type="protein sequence ID" value="SEN68117.1"/>
    <property type="molecule type" value="Genomic_DNA"/>
</dbReference>
<sequence length="68" mass="7613">MSESSIVATISFCEQIGENDFIQRRHSRVFEITRSVKDILQWAEVMGIKNPGINDIQFSEYTGSSTGG</sequence>
<evidence type="ECO:0000313" key="1">
    <source>
        <dbReference type="EMBL" id="SEN68117.1"/>
    </source>
</evidence>
<dbReference type="AlphaFoldDB" id="A0A1H8IJL3"/>
<dbReference type="RefSeq" id="WP_090634620.1">
    <property type="nucleotide sequence ID" value="NZ_FOCP01000033.1"/>
</dbReference>
<gene>
    <name evidence="1" type="ORF">SAMN05216325_13312</name>
</gene>
<evidence type="ECO:0000313" key="2">
    <source>
        <dbReference type="Proteomes" id="UP000199459"/>
    </source>
</evidence>